<evidence type="ECO:0000313" key="4">
    <source>
        <dbReference type="Proteomes" id="UP000294887"/>
    </source>
</evidence>
<dbReference type="EMBL" id="SMFQ01000002">
    <property type="protein sequence ID" value="TCJ88197.1"/>
    <property type="molecule type" value="Genomic_DNA"/>
</dbReference>
<evidence type="ECO:0000259" key="2">
    <source>
        <dbReference type="Pfam" id="PF00563"/>
    </source>
</evidence>
<evidence type="ECO:0000256" key="1">
    <source>
        <dbReference type="SAM" id="MobiDB-lite"/>
    </source>
</evidence>
<dbReference type="SUPFAM" id="SSF55785">
    <property type="entry name" value="PYP-like sensor domain (PAS domain)"/>
    <property type="match status" value="1"/>
</dbReference>
<organism evidence="3 4">
    <name type="scientific">Cocleimonas flava</name>
    <dbReference type="NCBI Taxonomy" id="634765"/>
    <lineage>
        <taxon>Bacteria</taxon>
        <taxon>Pseudomonadati</taxon>
        <taxon>Pseudomonadota</taxon>
        <taxon>Gammaproteobacteria</taxon>
        <taxon>Thiotrichales</taxon>
        <taxon>Thiotrichaceae</taxon>
        <taxon>Cocleimonas</taxon>
    </lineage>
</organism>
<feature type="compositionally biased region" description="Basic and acidic residues" evidence="1">
    <location>
        <begin position="284"/>
        <end position="300"/>
    </location>
</feature>
<dbReference type="OrthoDB" id="7052318at2"/>
<comment type="caution">
    <text evidence="3">The sequence shown here is derived from an EMBL/GenBank/DDBJ whole genome shotgun (WGS) entry which is preliminary data.</text>
</comment>
<dbReference type="Gene3D" id="3.30.450.20">
    <property type="entry name" value="PAS domain"/>
    <property type="match status" value="1"/>
</dbReference>
<dbReference type="SUPFAM" id="SSF141868">
    <property type="entry name" value="EAL domain-like"/>
    <property type="match status" value="1"/>
</dbReference>
<name>A0A4R1F244_9GAMM</name>
<feature type="region of interest" description="Disordered" evidence="1">
    <location>
        <begin position="269"/>
        <end position="323"/>
    </location>
</feature>
<dbReference type="Gene3D" id="3.20.20.450">
    <property type="entry name" value="EAL domain"/>
    <property type="match status" value="1"/>
</dbReference>
<keyword evidence="4" id="KW-1185">Reference proteome</keyword>
<dbReference type="AlphaFoldDB" id="A0A4R1F244"/>
<sequence length="572" mass="65471">MIKGDLQCVLIGQNKPLYSELVSTLRGQEAHFRFKQVDNSKRAIINSLKRLRSASLVFISDDVPFSLESLSDLVWQYASDSIIVILTKKTQSLSLKTPYDNTQISKLHFDKDKKETILQLQFLLQTAFIKSDFRKCKTLLGISEKRCQWLVDSSREAIAFISRDLHLYANRTYLNLFHLDSVQELRSIAVRDFILEDEHRLFDGFQNSQLRNADLNHSLVLTMKKKNGATFRANTYLIPTVYKSKKCFQLWVRVMGDVETSDEVNLSDFPETKGVKVSQNQKKPKQEKPKQEKPKQESKEPPNPFEVLLKDKTEGSAEDMNTKQKKTYTPASLLKGIINREEAVIKTTSLKRLKKNELKFDKFDTHYLLSLKVPIAQKKGVDDILQDLSGARSQEVCSIFWDKVKLTRLLQILLKKRNVEPNLIVRLNGASVADEQFLAWLIPGLRRIGVKSSHITFLVPSQVSERQAKSTIVFANKVRAYNCQIALEGFVVSKESIQLLKRIHPEMVSLSLPWTRQIQGNERKEIGLSSLIRQLETKDIKVIAPCGFSRDMKKLFVLSGASFCHESSTKYG</sequence>
<gene>
    <name evidence="3" type="ORF">EV695_0037</name>
</gene>
<dbReference type="Proteomes" id="UP000294887">
    <property type="component" value="Unassembled WGS sequence"/>
</dbReference>
<accession>A0A4R1F244</accession>
<dbReference type="InterPro" id="IPR035919">
    <property type="entry name" value="EAL_sf"/>
</dbReference>
<dbReference type="Pfam" id="PF00563">
    <property type="entry name" value="EAL"/>
    <property type="match status" value="1"/>
</dbReference>
<dbReference type="InterPro" id="IPR035965">
    <property type="entry name" value="PAS-like_dom_sf"/>
</dbReference>
<dbReference type="InterPro" id="IPR001633">
    <property type="entry name" value="EAL_dom"/>
</dbReference>
<proteinExistence type="predicted"/>
<evidence type="ECO:0000313" key="3">
    <source>
        <dbReference type="EMBL" id="TCJ88197.1"/>
    </source>
</evidence>
<feature type="domain" description="EAL" evidence="2">
    <location>
        <begin position="406"/>
        <end position="544"/>
    </location>
</feature>
<reference evidence="3 4" key="1">
    <citation type="submission" date="2019-03" db="EMBL/GenBank/DDBJ databases">
        <title>Genomic Encyclopedia of Type Strains, Phase IV (KMG-IV): sequencing the most valuable type-strain genomes for metagenomic binning, comparative biology and taxonomic classification.</title>
        <authorList>
            <person name="Goeker M."/>
        </authorList>
    </citation>
    <scope>NUCLEOTIDE SEQUENCE [LARGE SCALE GENOMIC DNA]</scope>
    <source>
        <strain evidence="3 4">DSM 24830</strain>
    </source>
</reference>
<protein>
    <submittedName>
        <fullName evidence="3">EAL domain-containing protein</fullName>
    </submittedName>
</protein>